<dbReference type="EMBL" id="WIND01000013">
    <property type="protein sequence ID" value="MSU90826.1"/>
    <property type="molecule type" value="Genomic_DNA"/>
</dbReference>
<feature type="transmembrane region" description="Helical" evidence="1">
    <location>
        <begin position="107"/>
        <end position="124"/>
    </location>
</feature>
<proteinExistence type="predicted"/>
<sequence length="156" mass="15470">MAQALCPSCSGKGSVDNFVCGFCGGTGFVKSPGGGGGGDGPPLPPGLPITGLLRIFALILVACAGYATFLAYQNAPGSGSDKVFTASITFGLLGLGIIIVVRVLQHALVVGIVLAVLVGIDFAMNDGGFTNGAVSLAGPAAEEVMGWLRYLVLGPG</sequence>
<dbReference type="Proteomes" id="UP000474957">
    <property type="component" value="Unassembled WGS sequence"/>
</dbReference>
<name>A0A6L5Z2N4_9RHOB</name>
<evidence type="ECO:0000313" key="2">
    <source>
        <dbReference type="EMBL" id="MSU90826.1"/>
    </source>
</evidence>
<evidence type="ECO:0000313" key="3">
    <source>
        <dbReference type="Proteomes" id="UP000474957"/>
    </source>
</evidence>
<feature type="transmembrane region" description="Helical" evidence="1">
    <location>
        <begin position="51"/>
        <end position="71"/>
    </location>
</feature>
<comment type="caution">
    <text evidence="2">The sequence shown here is derived from an EMBL/GenBank/DDBJ whole genome shotgun (WGS) entry which is preliminary data.</text>
</comment>
<keyword evidence="3" id="KW-1185">Reference proteome</keyword>
<keyword evidence="1" id="KW-0812">Transmembrane</keyword>
<feature type="transmembrane region" description="Helical" evidence="1">
    <location>
        <begin position="83"/>
        <end position="101"/>
    </location>
</feature>
<accession>A0A6L5Z2N4</accession>
<keyword evidence="1" id="KW-1133">Transmembrane helix</keyword>
<evidence type="ECO:0000256" key="1">
    <source>
        <dbReference type="SAM" id="Phobius"/>
    </source>
</evidence>
<protein>
    <submittedName>
        <fullName evidence="2">Uncharacterized protein</fullName>
    </submittedName>
</protein>
<organism evidence="2 3">
    <name type="scientific">Halovulum marinum</name>
    <dbReference type="NCBI Taxonomy" id="2662447"/>
    <lineage>
        <taxon>Bacteria</taxon>
        <taxon>Pseudomonadati</taxon>
        <taxon>Pseudomonadota</taxon>
        <taxon>Alphaproteobacteria</taxon>
        <taxon>Rhodobacterales</taxon>
        <taxon>Paracoccaceae</taxon>
        <taxon>Halovulum</taxon>
    </lineage>
</organism>
<keyword evidence="1" id="KW-0472">Membrane</keyword>
<dbReference type="AlphaFoldDB" id="A0A6L5Z2N4"/>
<reference evidence="2 3" key="1">
    <citation type="submission" date="2019-10" db="EMBL/GenBank/DDBJ databases">
        <title>Cognatihalovulum marinum gen. nov. sp. nov., a new member of the family Rhodobacteraceae isolated from deep seawater of the Northwest Indian Ocean.</title>
        <authorList>
            <person name="Ruan C."/>
            <person name="Wang J."/>
            <person name="Zheng X."/>
            <person name="Song L."/>
            <person name="Zhu Y."/>
            <person name="Huang Y."/>
            <person name="Lu Z."/>
            <person name="Du W."/>
            <person name="Huang L."/>
            <person name="Dai X."/>
        </authorList>
    </citation>
    <scope>NUCLEOTIDE SEQUENCE [LARGE SCALE GENOMIC DNA]</scope>
    <source>
        <strain evidence="2 3">2CG4</strain>
    </source>
</reference>
<gene>
    <name evidence="2" type="ORF">GE300_14575</name>
</gene>